<evidence type="ECO:0000313" key="5">
    <source>
        <dbReference type="Proteomes" id="UP000823928"/>
    </source>
</evidence>
<feature type="compositionally biased region" description="Basic and acidic residues" evidence="3">
    <location>
        <begin position="421"/>
        <end position="439"/>
    </location>
</feature>
<dbReference type="InterPro" id="IPR052063">
    <property type="entry name" value="Polysaccharide_Lyase_1"/>
</dbReference>
<keyword evidence="2" id="KW-0325">Glycoprotein</keyword>
<accession>A0A9D1EYP3</accession>
<organism evidence="4 5">
    <name type="scientific">Candidatus Scatousia excrementigallinarum</name>
    <dbReference type="NCBI Taxonomy" id="2840935"/>
    <lineage>
        <taxon>Bacteria</taxon>
        <taxon>Candidatus Scatousia</taxon>
    </lineage>
</organism>
<sequence length="499" mass="56109">MKFKISKRNVFLLGLLGVLLFGAIVFIITMMILVPKTVFAFPGAEGFGAYVQGGRGGKVYHVTTLEDSYKEGTLRYAVSQKGARTVVFDISGVIALNAPLEIKEDFITIAGQTAPGNGICIKNYPLIINADNVIIRYLRLRLGEVSQNSALIAQNRQRIMIDHCSISWSTMQNINIQGNALLTMQWCIISEALNRTNEGYNGAGAKLGGLSSSFHHNLFVSNARQNPYFENLVLKSSSFMQMVDFRNNVIANWEDNSSEGMLKGRFNLVNNYYKSGPASLIPTKSQIIRIYDDSQTAKNAKNNPTLYLYGNFVYNNPLHTNDNWMGVYPNQQYIKEGKNPHLSWRQFFHAPVTLHSATRAYKNVLRYAGASLKKDDTDIRLVLNVTTDKFPHSGSKGSMSGIIDSPNDVGGYKKYDSVRGVKDTDRDGIPDKWERRHGLDPNNPDDGNLYNRVYKDYTNLEVYMNSLVEEITKNQNKMPMPSKDLFWLNMLKMVNALKG</sequence>
<dbReference type="SUPFAM" id="SSF51126">
    <property type="entry name" value="Pectin lyase-like"/>
    <property type="match status" value="1"/>
</dbReference>
<dbReference type="Gene3D" id="2.160.20.10">
    <property type="entry name" value="Single-stranded right-handed beta-helix, Pectin lyase-like"/>
    <property type="match status" value="1"/>
</dbReference>
<dbReference type="Proteomes" id="UP000823928">
    <property type="component" value="Unassembled WGS sequence"/>
</dbReference>
<dbReference type="AlphaFoldDB" id="A0A9D1EYP3"/>
<evidence type="ECO:0000256" key="1">
    <source>
        <dbReference type="ARBA" id="ARBA00022723"/>
    </source>
</evidence>
<name>A0A9D1EYP3_9BACT</name>
<keyword evidence="1" id="KW-0479">Metal-binding</keyword>
<reference evidence="4" key="1">
    <citation type="submission" date="2020-10" db="EMBL/GenBank/DDBJ databases">
        <authorList>
            <person name="Gilroy R."/>
        </authorList>
    </citation>
    <scope>NUCLEOTIDE SEQUENCE</scope>
    <source>
        <strain evidence="4">6276</strain>
    </source>
</reference>
<dbReference type="InterPro" id="IPR011050">
    <property type="entry name" value="Pectin_lyase_fold/virulence"/>
</dbReference>
<evidence type="ECO:0000256" key="2">
    <source>
        <dbReference type="ARBA" id="ARBA00023180"/>
    </source>
</evidence>
<evidence type="ECO:0000313" key="4">
    <source>
        <dbReference type="EMBL" id="HIS35955.1"/>
    </source>
</evidence>
<dbReference type="GO" id="GO:0046872">
    <property type="term" value="F:metal ion binding"/>
    <property type="evidence" value="ECO:0007669"/>
    <property type="project" value="UniProtKB-KW"/>
</dbReference>
<dbReference type="GO" id="GO:0016829">
    <property type="term" value="F:lyase activity"/>
    <property type="evidence" value="ECO:0007669"/>
    <property type="project" value="UniProtKB-KW"/>
</dbReference>
<dbReference type="PANTHER" id="PTHR42970">
    <property type="entry name" value="PECTATE LYASE C-RELATED"/>
    <property type="match status" value="1"/>
</dbReference>
<protein>
    <submittedName>
        <fullName evidence="4">Pectate lyase</fullName>
    </submittedName>
</protein>
<reference evidence="4" key="2">
    <citation type="journal article" date="2021" name="PeerJ">
        <title>Extensive microbial diversity within the chicken gut microbiome revealed by metagenomics and culture.</title>
        <authorList>
            <person name="Gilroy R."/>
            <person name="Ravi A."/>
            <person name="Getino M."/>
            <person name="Pursley I."/>
            <person name="Horton D.L."/>
            <person name="Alikhan N.F."/>
            <person name="Baker D."/>
            <person name="Gharbi K."/>
            <person name="Hall N."/>
            <person name="Watson M."/>
            <person name="Adriaenssens E.M."/>
            <person name="Foster-Nyarko E."/>
            <person name="Jarju S."/>
            <person name="Secka A."/>
            <person name="Antonio M."/>
            <person name="Oren A."/>
            <person name="Chaudhuri R.R."/>
            <person name="La Ragione R."/>
            <person name="Hildebrand F."/>
            <person name="Pallen M.J."/>
        </authorList>
    </citation>
    <scope>NUCLEOTIDE SEQUENCE</scope>
    <source>
        <strain evidence="4">6276</strain>
    </source>
</reference>
<dbReference type="PANTHER" id="PTHR42970:SF1">
    <property type="entry name" value="PECTATE LYASE C-RELATED"/>
    <property type="match status" value="1"/>
</dbReference>
<evidence type="ECO:0000256" key="3">
    <source>
        <dbReference type="SAM" id="MobiDB-lite"/>
    </source>
</evidence>
<dbReference type="EMBL" id="DVIU01000103">
    <property type="protein sequence ID" value="HIS35955.1"/>
    <property type="molecule type" value="Genomic_DNA"/>
</dbReference>
<feature type="region of interest" description="Disordered" evidence="3">
    <location>
        <begin position="421"/>
        <end position="447"/>
    </location>
</feature>
<gene>
    <name evidence="4" type="ORF">IAC10_04915</name>
</gene>
<dbReference type="InterPro" id="IPR012334">
    <property type="entry name" value="Pectin_lyas_fold"/>
</dbReference>
<proteinExistence type="predicted"/>
<keyword evidence="4" id="KW-0456">Lyase</keyword>
<comment type="caution">
    <text evidence="4">The sequence shown here is derived from an EMBL/GenBank/DDBJ whole genome shotgun (WGS) entry which is preliminary data.</text>
</comment>